<evidence type="ECO:0000256" key="4">
    <source>
        <dbReference type="ARBA" id="ARBA00022454"/>
    </source>
</evidence>
<evidence type="ECO:0000256" key="2">
    <source>
        <dbReference type="ARBA" id="ARBA00004584"/>
    </source>
</evidence>
<evidence type="ECO:0000256" key="6">
    <source>
        <dbReference type="ARBA" id="ARBA00023242"/>
    </source>
</evidence>
<organism evidence="10 11">
    <name type="scientific">Talaromyces atroroseus</name>
    <dbReference type="NCBI Taxonomy" id="1441469"/>
    <lineage>
        <taxon>Eukaryota</taxon>
        <taxon>Fungi</taxon>
        <taxon>Dikarya</taxon>
        <taxon>Ascomycota</taxon>
        <taxon>Pezizomycotina</taxon>
        <taxon>Eurotiomycetes</taxon>
        <taxon>Eurotiomycetidae</taxon>
        <taxon>Eurotiales</taxon>
        <taxon>Trichocomaceae</taxon>
        <taxon>Talaromyces</taxon>
        <taxon>Talaromyces sect. Trachyspermi</taxon>
    </lineage>
</organism>
<proteinExistence type="inferred from homology"/>
<reference evidence="10 11" key="1">
    <citation type="submission" date="2015-06" db="EMBL/GenBank/DDBJ databases">
        <title>Talaromyces atroroseus IBT 11181 draft genome.</title>
        <authorList>
            <person name="Rasmussen K.B."/>
            <person name="Rasmussen S."/>
            <person name="Petersen B."/>
            <person name="Sicheritz-Ponten T."/>
            <person name="Mortensen U.H."/>
            <person name="Thrane U."/>
        </authorList>
    </citation>
    <scope>NUCLEOTIDE SEQUENCE [LARGE SCALE GENOMIC DNA]</scope>
    <source>
        <strain evidence="10 11">IBT 11181</strain>
    </source>
</reference>
<evidence type="ECO:0000313" key="10">
    <source>
        <dbReference type="EMBL" id="OKL55756.1"/>
    </source>
</evidence>
<comment type="subcellular location">
    <subcellularLocation>
        <location evidence="2">Chromosome</location>
        <location evidence="2">Centromere</location>
    </subcellularLocation>
    <subcellularLocation>
        <location evidence="1">Nucleus</location>
    </subcellularLocation>
</comment>
<feature type="region of interest" description="Disordered" evidence="9">
    <location>
        <begin position="237"/>
        <end position="271"/>
    </location>
</feature>
<dbReference type="PANTHER" id="PTHR14401:SF6">
    <property type="entry name" value="CENTROMERE PROTEIN K"/>
    <property type="match status" value="1"/>
</dbReference>
<accession>A0A1Q5Q7D0</accession>
<dbReference type="OrthoDB" id="9445768at2759"/>
<keyword evidence="6" id="KW-0539">Nucleus</keyword>
<evidence type="ECO:0000256" key="3">
    <source>
        <dbReference type="ARBA" id="ARBA00005795"/>
    </source>
</evidence>
<comment type="caution">
    <text evidence="10">The sequence shown here is derived from an EMBL/GenBank/DDBJ whole genome shotgun (WGS) entry which is preliminary data.</text>
</comment>
<dbReference type="GO" id="GO:0051382">
    <property type="term" value="P:kinetochore assembly"/>
    <property type="evidence" value="ECO:0007669"/>
    <property type="project" value="InterPro"/>
</dbReference>
<dbReference type="Proteomes" id="UP000214365">
    <property type="component" value="Unassembled WGS sequence"/>
</dbReference>
<protein>
    <submittedName>
        <fullName evidence="10">Uncharacterized protein</fullName>
    </submittedName>
</protein>
<gene>
    <name evidence="10" type="ORF">UA08_09009</name>
</gene>
<keyword evidence="4" id="KW-0158">Chromosome</keyword>
<sequence>MSIDQERLGKIRAFAHRGRTVERQYEEDPLNVDAIQSYNRKLDDTIRSLQDHVQRQEDALRQLRASRQGLKITSRGTEPAARLAQVRRVKKAYDTLLQSEPDLPAPDSPLPCLIALRETSRVISDSKASISSLRQTLPRDRQQLKAEREDFEDAKRIHDGLETRIQRIRHEQLEKSAKDPSELASDLVDSKRKRARALKNSSTNLKDALDKFIDDHLAPQLAAENLGGPIVGDAMDIPDSTLEAGYTSHGKPKKPKGTTTRHGDDDDDPRQQRIDNLFRRRQGGEEHEQAITNKREAAAAAMHALVDSLLEAGTSYIDLPRENAASRFLVRAKVAQLHPRDARRIRLIDFGRSFDD</sequence>
<dbReference type="EMBL" id="LFMY01000018">
    <property type="protein sequence ID" value="OKL55756.1"/>
    <property type="molecule type" value="Genomic_DNA"/>
</dbReference>
<dbReference type="GO" id="GO:0000775">
    <property type="term" value="C:chromosome, centromeric region"/>
    <property type="evidence" value="ECO:0007669"/>
    <property type="project" value="UniProtKB-SubCell"/>
</dbReference>
<comment type="similarity">
    <text evidence="3">Belongs to the CENP-K/MCM22 family.</text>
</comment>
<evidence type="ECO:0000256" key="5">
    <source>
        <dbReference type="ARBA" id="ARBA00023054"/>
    </source>
</evidence>
<dbReference type="InterPro" id="IPR020993">
    <property type="entry name" value="Centromere_CenpK"/>
</dbReference>
<keyword evidence="7" id="KW-0137">Centromere</keyword>
<evidence type="ECO:0000313" key="11">
    <source>
        <dbReference type="Proteomes" id="UP000214365"/>
    </source>
</evidence>
<name>A0A1Q5Q7D0_TALAT</name>
<dbReference type="RefSeq" id="XP_020115877.1">
    <property type="nucleotide sequence ID" value="XM_020264068.1"/>
</dbReference>
<dbReference type="GO" id="GO:0000070">
    <property type="term" value="P:mitotic sister chromatid segregation"/>
    <property type="evidence" value="ECO:0007669"/>
    <property type="project" value="TreeGrafter"/>
</dbReference>
<feature type="coiled-coil region" evidence="8">
    <location>
        <begin position="144"/>
        <end position="171"/>
    </location>
</feature>
<dbReference type="GeneID" id="31008765"/>
<evidence type="ECO:0000256" key="8">
    <source>
        <dbReference type="SAM" id="Coils"/>
    </source>
</evidence>
<feature type="compositionally biased region" description="Basic and acidic residues" evidence="9">
    <location>
        <begin position="261"/>
        <end position="271"/>
    </location>
</feature>
<feature type="coiled-coil region" evidence="8">
    <location>
        <begin position="39"/>
        <end position="73"/>
    </location>
</feature>
<dbReference type="PANTHER" id="PTHR14401">
    <property type="entry name" value="CENTROMERE PROTEIN K"/>
    <property type="match status" value="1"/>
</dbReference>
<evidence type="ECO:0000256" key="7">
    <source>
        <dbReference type="ARBA" id="ARBA00023328"/>
    </source>
</evidence>
<dbReference type="GO" id="GO:0005634">
    <property type="term" value="C:nucleus"/>
    <property type="evidence" value="ECO:0007669"/>
    <property type="project" value="UniProtKB-SubCell"/>
</dbReference>
<dbReference type="AlphaFoldDB" id="A0A1Q5Q7D0"/>
<evidence type="ECO:0000256" key="9">
    <source>
        <dbReference type="SAM" id="MobiDB-lite"/>
    </source>
</evidence>
<keyword evidence="11" id="KW-1185">Reference proteome</keyword>
<evidence type="ECO:0000256" key="1">
    <source>
        <dbReference type="ARBA" id="ARBA00004123"/>
    </source>
</evidence>
<keyword evidence="5 8" id="KW-0175">Coiled coil</keyword>